<evidence type="ECO:0000313" key="5">
    <source>
        <dbReference type="Proteomes" id="UP000029392"/>
    </source>
</evidence>
<dbReference type="EMBL" id="AVCH01000184">
    <property type="protein sequence ID" value="KFN45330.1"/>
    <property type="molecule type" value="Genomic_DNA"/>
</dbReference>
<dbReference type="AlphaFoldDB" id="A0A091BLY7"/>
<dbReference type="SUPFAM" id="SSF109854">
    <property type="entry name" value="DinB/YfiT-like putative metalloenzymes"/>
    <property type="match status" value="1"/>
</dbReference>
<dbReference type="InterPro" id="IPR034660">
    <property type="entry name" value="DinB/YfiT-like"/>
</dbReference>
<dbReference type="eggNOG" id="COG2318">
    <property type="taxonomic scope" value="Bacteria"/>
</dbReference>
<dbReference type="GO" id="GO:0046872">
    <property type="term" value="F:metal ion binding"/>
    <property type="evidence" value="ECO:0007669"/>
    <property type="project" value="UniProtKB-KW"/>
</dbReference>
<protein>
    <recommendedName>
        <fullName evidence="6">Diguanylate cyclase</fullName>
    </recommendedName>
</protein>
<proteinExistence type="inferred from homology"/>
<name>A0A091BLY7_9GAMM</name>
<evidence type="ECO:0008006" key="6">
    <source>
        <dbReference type="Google" id="ProtNLM"/>
    </source>
</evidence>
<evidence type="ECO:0000256" key="1">
    <source>
        <dbReference type="ARBA" id="ARBA00008635"/>
    </source>
</evidence>
<comment type="similarity">
    <text evidence="1">Belongs to the DinB family.</text>
</comment>
<accession>A0A091BLY7</accession>
<reference evidence="4 5" key="1">
    <citation type="submission" date="2013-09" db="EMBL/GenBank/DDBJ databases">
        <title>Genome sequencing of Arenimonas malthae.</title>
        <authorList>
            <person name="Chen F."/>
            <person name="Wang G."/>
        </authorList>
    </citation>
    <scope>NUCLEOTIDE SEQUENCE [LARGE SCALE GENOMIC DNA]</scope>
    <source>
        <strain evidence="4 5">CC-JY-1</strain>
    </source>
</reference>
<gene>
    <name evidence="4" type="ORF">N790_10125</name>
</gene>
<dbReference type="RefSeq" id="WP_043804391.1">
    <property type="nucleotide sequence ID" value="NZ_AVCH01000184.1"/>
</dbReference>
<dbReference type="Pfam" id="PF05163">
    <property type="entry name" value="DinB"/>
    <property type="match status" value="1"/>
</dbReference>
<dbReference type="PATRIC" id="fig|1384054.3.peg.2184"/>
<evidence type="ECO:0000256" key="2">
    <source>
        <dbReference type="ARBA" id="ARBA00022723"/>
    </source>
</evidence>
<dbReference type="Gene3D" id="1.20.120.450">
    <property type="entry name" value="dinb family like domain"/>
    <property type="match status" value="1"/>
</dbReference>
<comment type="caution">
    <text evidence="4">The sequence shown here is derived from an EMBL/GenBank/DDBJ whole genome shotgun (WGS) entry which is preliminary data.</text>
</comment>
<feature type="binding site" evidence="3">
    <location>
        <position position="149"/>
    </location>
    <ligand>
        <name>a divalent metal cation</name>
        <dbReference type="ChEBI" id="CHEBI:60240"/>
    </ligand>
</feature>
<keyword evidence="5" id="KW-1185">Reference proteome</keyword>
<feature type="binding site" evidence="3">
    <location>
        <position position="145"/>
    </location>
    <ligand>
        <name>a divalent metal cation</name>
        <dbReference type="ChEBI" id="CHEBI:60240"/>
    </ligand>
</feature>
<keyword evidence="2 3" id="KW-0479">Metal-binding</keyword>
<sequence>MTPQTAALMADYNRWMNERMFDAAATLDDMALAADKGAFFGSILGTLNHIAVADTIWLHRFAAHEASFASLDALSRFAQPSSLAQPVAPDLAGLRRYRYDLDELIRQWVAELSPAHLASDLTYTNMAGVASRRNFGALLQHFFNHQTHHRGQVSTLLFQSGVDVGVTDLLALIPRLDA</sequence>
<dbReference type="Proteomes" id="UP000029392">
    <property type="component" value="Unassembled WGS sequence"/>
</dbReference>
<dbReference type="PANTHER" id="PTHR37302:SF1">
    <property type="entry name" value="PROTEIN DINB"/>
    <property type="match status" value="1"/>
</dbReference>
<evidence type="ECO:0000313" key="4">
    <source>
        <dbReference type="EMBL" id="KFN45330.1"/>
    </source>
</evidence>
<feature type="binding site" evidence="3">
    <location>
        <position position="49"/>
    </location>
    <ligand>
        <name>a divalent metal cation</name>
        <dbReference type="ChEBI" id="CHEBI:60240"/>
    </ligand>
</feature>
<dbReference type="STRING" id="1384054.N790_10125"/>
<dbReference type="PANTHER" id="PTHR37302">
    <property type="entry name" value="SLR1116 PROTEIN"/>
    <property type="match status" value="1"/>
</dbReference>
<organism evidence="4 5">
    <name type="scientific">Arenimonas malthae CC-JY-1</name>
    <dbReference type="NCBI Taxonomy" id="1384054"/>
    <lineage>
        <taxon>Bacteria</taxon>
        <taxon>Pseudomonadati</taxon>
        <taxon>Pseudomonadota</taxon>
        <taxon>Gammaproteobacteria</taxon>
        <taxon>Lysobacterales</taxon>
        <taxon>Lysobacteraceae</taxon>
        <taxon>Arenimonas</taxon>
    </lineage>
</organism>
<dbReference type="InterPro" id="IPR007837">
    <property type="entry name" value="DinB"/>
</dbReference>
<evidence type="ECO:0000256" key="3">
    <source>
        <dbReference type="PIRSR" id="PIRSR607837-1"/>
    </source>
</evidence>
<dbReference type="OrthoDB" id="9807509at2"/>